<evidence type="ECO:0000256" key="12">
    <source>
        <dbReference type="ARBA" id="ARBA00034617"/>
    </source>
</evidence>
<keyword evidence="3 15" id="KW-0547">Nucleotide-binding</keyword>
<dbReference type="SUPFAM" id="SSF50249">
    <property type="entry name" value="Nucleic acid-binding proteins"/>
    <property type="match status" value="1"/>
</dbReference>
<evidence type="ECO:0000256" key="14">
    <source>
        <dbReference type="ARBA" id="ARBA00048988"/>
    </source>
</evidence>
<keyword evidence="19" id="KW-1185">Reference proteome</keyword>
<comment type="function">
    <text evidence="15">Plays a critical role in recombination and DNA repair. Helps process Holliday junction intermediates to mature products by catalyzing branch migration. Has replication fork regression activity, unwinds stalled or blocked replication forks to make a HJ that can be resolved. Has a DNA unwinding activity characteristic of a DNA helicase with 3'-5' polarity.</text>
</comment>
<dbReference type="EC" id="5.6.2.4" evidence="13 15"/>
<evidence type="ECO:0000256" key="6">
    <source>
        <dbReference type="ARBA" id="ARBA00022806"/>
    </source>
</evidence>
<dbReference type="InterPro" id="IPR045562">
    <property type="entry name" value="RecG_dom3_C"/>
</dbReference>
<comment type="catalytic activity">
    <reaction evidence="14 15">
        <text>ATP + H2O = ADP + phosphate + H(+)</text>
        <dbReference type="Rhea" id="RHEA:13065"/>
        <dbReference type="ChEBI" id="CHEBI:15377"/>
        <dbReference type="ChEBI" id="CHEBI:15378"/>
        <dbReference type="ChEBI" id="CHEBI:30616"/>
        <dbReference type="ChEBI" id="CHEBI:43474"/>
        <dbReference type="ChEBI" id="CHEBI:456216"/>
        <dbReference type="EC" id="5.6.2.4"/>
    </reaction>
</comment>
<dbReference type="NCBIfam" id="TIGR00643">
    <property type="entry name" value="recG"/>
    <property type="match status" value="1"/>
</dbReference>
<dbReference type="GO" id="GO:0003677">
    <property type="term" value="F:DNA binding"/>
    <property type="evidence" value="ECO:0007669"/>
    <property type="project" value="UniProtKB-KW"/>
</dbReference>
<dbReference type="NCBIfam" id="NF008168">
    <property type="entry name" value="PRK10917.2-2"/>
    <property type="match status" value="1"/>
</dbReference>
<dbReference type="RefSeq" id="WP_155450729.1">
    <property type="nucleotide sequence ID" value="NZ_WNKT01000032.1"/>
</dbReference>
<dbReference type="PANTHER" id="PTHR47964">
    <property type="entry name" value="ATP-DEPENDENT DNA HELICASE HOMOLOG RECG, CHLOROPLASTIC"/>
    <property type="match status" value="1"/>
</dbReference>
<dbReference type="InterPro" id="IPR047112">
    <property type="entry name" value="RecG/Mfd"/>
</dbReference>
<keyword evidence="8" id="KW-0238">DNA-binding</keyword>
<protein>
    <recommendedName>
        <fullName evidence="2 15">ATP-dependent DNA helicase RecG</fullName>
        <ecNumber evidence="13 15">5.6.2.4</ecNumber>
    </recommendedName>
</protein>
<dbReference type="CDD" id="cd04488">
    <property type="entry name" value="RecG_wedge_OBF"/>
    <property type="match status" value="1"/>
</dbReference>
<dbReference type="FunFam" id="3.40.50.300:FF:000391">
    <property type="entry name" value="ATP-dependent DNA helicase RecG"/>
    <property type="match status" value="1"/>
</dbReference>
<comment type="catalytic activity">
    <reaction evidence="12 15">
        <text>Couples ATP hydrolysis with the unwinding of duplex DNA by translocating in the 3'-5' direction.</text>
        <dbReference type="EC" id="5.6.2.4"/>
    </reaction>
</comment>
<evidence type="ECO:0000256" key="13">
    <source>
        <dbReference type="ARBA" id="ARBA00034808"/>
    </source>
</evidence>
<evidence type="ECO:0000256" key="11">
    <source>
        <dbReference type="ARBA" id="ARBA00023235"/>
    </source>
</evidence>
<reference evidence="18 19" key="1">
    <citation type="submission" date="2019-11" db="EMBL/GenBank/DDBJ databases">
        <title>Whole-genome sequence of the anaerobic purple sulfur bacterium Allochromatium palmeri DSM 15591.</title>
        <authorList>
            <person name="Kyndt J.A."/>
            <person name="Meyer T.E."/>
        </authorList>
    </citation>
    <scope>NUCLEOTIDE SEQUENCE [LARGE SCALE GENOMIC DNA]</scope>
    <source>
        <strain evidence="18 19">DSM 15591</strain>
    </source>
</reference>
<dbReference type="GO" id="GO:0043138">
    <property type="term" value="F:3'-5' DNA helicase activity"/>
    <property type="evidence" value="ECO:0007669"/>
    <property type="project" value="UniProtKB-EC"/>
</dbReference>
<keyword evidence="7 15" id="KW-0067">ATP-binding</keyword>
<keyword evidence="10 15" id="KW-0234">DNA repair</keyword>
<evidence type="ECO:0000256" key="8">
    <source>
        <dbReference type="ARBA" id="ARBA00023125"/>
    </source>
</evidence>
<dbReference type="GO" id="GO:0006281">
    <property type="term" value="P:DNA repair"/>
    <property type="evidence" value="ECO:0007669"/>
    <property type="project" value="UniProtKB-UniRule"/>
</dbReference>
<feature type="domain" description="Helicase ATP-binding" evidence="16">
    <location>
        <begin position="308"/>
        <end position="473"/>
    </location>
</feature>
<dbReference type="GO" id="GO:0005524">
    <property type="term" value="F:ATP binding"/>
    <property type="evidence" value="ECO:0007669"/>
    <property type="project" value="UniProtKB-KW"/>
</dbReference>
<dbReference type="Proteomes" id="UP000434044">
    <property type="component" value="Unassembled WGS sequence"/>
</dbReference>
<dbReference type="InterPro" id="IPR027417">
    <property type="entry name" value="P-loop_NTPase"/>
</dbReference>
<organism evidence="18 19">
    <name type="scientific">Allochromatium palmeri</name>
    <dbReference type="NCBI Taxonomy" id="231048"/>
    <lineage>
        <taxon>Bacteria</taxon>
        <taxon>Pseudomonadati</taxon>
        <taxon>Pseudomonadota</taxon>
        <taxon>Gammaproteobacteria</taxon>
        <taxon>Chromatiales</taxon>
        <taxon>Chromatiaceae</taxon>
        <taxon>Allochromatium</taxon>
    </lineage>
</organism>
<dbReference type="Pfam" id="PF19833">
    <property type="entry name" value="RecG_dom3_C"/>
    <property type="match status" value="1"/>
</dbReference>
<comment type="similarity">
    <text evidence="1 15">Belongs to the helicase family. RecG subfamily.</text>
</comment>
<evidence type="ECO:0000259" key="17">
    <source>
        <dbReference type="PROSITE" id="PS51194"/>
    </source>
</evidence>
<evidence type="ECO:0000256" key="10">
    <source>
        <dbReference type="ARBA" id="ARBA00023204"/>
    </source>
</evidence>
<evidence type="ECO:0000256" key="5">
    <source>
        <dbReference type="ARBA" id="ARBA00022801"/>
    </source>
</evidence>
<keyword evidence="9 15" id="KW-0233">DNA recombination</keyword>
<dbReference type="SMART" id="SM00490">
    <property type="entry name" value="HELICc"/>
    <property type="match status" value="1"/>
</dbReference>
<comment type="caution">
    <text evidence="18">The sequence shown here is derived from an EMBL/GenBank/DDBJ whole genome shotgun (WGS) entry which is preliminary data.</text>
</comment>
<dbReference type="GO" id="GO:0016787">
    <property type="term" value="F:hydrolase activity"/>
    <property type="evidence" value="ECO:0007669"/>
    <property type="project" value="UniProtKB-KW"/>
</dbReference>
<evidence type="ECO:0000259" key="16">
    <source>
        <dbReference type="PROSITE" id="PS51192"/>
    </source>
</evidence>
<dbReference type="CDD" id="cd17992">
    <property type="entry name" value="DEXHc_RecG"/>
    <property type="match status" value="1"/>
</dbReference>
<dbReference type="InterPro" id="IPR001650">
    <property type="entry name" value="Helicase_C-like"/>
</dbReference>
<evidence type="ECO:0000256" key="7">
    <source>
        <dbReference type="ARBA" id="ARBA00022840"/>
    </source>
</evidence>
<dbReference type="InterPro" id="IPR012340">
    <property type="entry name" value="NA-bd_OB-fold"/>
</dbReference>
<dbReference type="NCBIfam" id="NF008163">
    <property type="entry name" value="PRK10917.1-1"/>
    <property type="match status" value="1"/>
</dbReference>
<feature type="domain" description="Helicase C-terminal" evidence="17">
    <location>
        <begin position="506"/>
        <end position="652"/>
    </location>
</feature>
<dbReference type="SUPFAM" id="SSF52540">
    <property type="entry name" value="P-loop containing nucleoside triphosphate hydrolases"/>
    <property type="match status" value="2"/>
</dbReference>
<dbReference type="Pfam" id="PF00271">
    <property type="entry name" value="Helicase_C"/>
    <property type="match status" value="1"/>
</dbReference>
<dbReference type="SMART" id="SM00487">
    <property type="entry name" value="DEXDc"/>
    <property type="match status" value="1"/>
</dbReference>
<dbReference type="Pfam" id="PF00270">
    <property type="entry name" value="DEAD"/>
    <property type="match status" value="1"/>
</dbReference>
<evidence type="ECO:0000256" key="15">
    <source>
        <dbReference type="RuleBase" id="RU363016"/>
    </source>
</evidence>
<evidence type="ECO:0000313" key="18">
    <source>
        <dbReference type="EMBL" id="MTW22164.1"/>
    </source>
</evidence>
<keyword evidence="5 15" id="KW-0378">Hydrolase</keyword>
<dbReference type="PROSITE" id="PS51192">
    <property type="entry name" value="HELICASE_ATP_BIND_1"/>
    <property type="match status" value="1"/>
</dbReference>
<dbReference type="Gene3D" id="2.40.50.140">
    <property type="entry name" value="Nucleic acid-binding proteins"/>
    <property type="match status" value="1"/>
</dbReference>
<evidence type="ECO:0000256" key="9">
    <source>
        <dbReference type="ARBA" id="ARBA00023172"/>
    </source>
</evidence>
<dbReference type="NCBIfam" id="NF008166">
    <property type="entry name" value="PRK10917.1-4"/>
    <property type="match status" value="1"/>
</dbReference>
<dbReference type="InterPro" id="IPR004609">
    <property type="entry name" value="ATP-dep_DNA_helicase_RecG"/>
</dbReference>
<evidence type="ECO:0000256" key="2">
    <source>
        <dbReference type="ARBA" id="ARBA00017846"/>
    </source>
</evidence>
<evidence type="ECO:0000256" key="3">
    <source>
        <dbReference type="ARBA" id="ARBA00022741"/>
    </source>
</evidence>
<evidence type="ECO:0000313" key="19">
    <source>
        <dbReference type="Proteomes" id="UP000434044"/>
    </source>
</evidence>
<evidence type="ECO:0000256" key="1">
    <source>
        <dbReference type="ARBA" id="ARBA00007504"/>
    </source>
</evidence>
<accession>A0A6N8EIK5</accession>
<keyword evidence="4 15" id="KW-0227">DNA damage</keyword>
<dbReference type="Pfam" id="PF17191">
    <property type="entry name" value="RecG_wedge"/>
    <property type="match status" value="1"/>
</dbReference>
<keyword evidence="11" id="KW-0413">Isomerase</keyword>
<proteinExistence type="inferred from homology"/>
<dbReference type="InterPro" id="IPR033454">
    <property type="entry name" value="RecG_wedge"/>
</dbReference>
<dbReference type="AlphaFoldDB" id="A0A6N8EIK5"/>
<dbReference type="Gene3D" id="3.40.50.300">
    <property type="entry name" value="P-loop containing nucleotide triphosphate hydrolases"/>
    <property type="match status" value="2"/>
</dbReference>
<dbReference type="EMBL" id="WNKT01000032">
    <property type="protein sequence ID" value="MTW22164.1"/>
    <property type="molecule type" value="Genomic_DNA"/>
</dbReference>
<evidence type="ECO:0000256" key="4">
    <source>
        <dbReference type="ARBA" id="ARBA00022763"/>
    </source>
</evidence>
<dbReference type="PROSITE" id="PS51194">
    <property type="entry name" value="HELICASE_CTER"/>
    <property type="match status" value="1"/>
</dbReference>
<sequence>MPDAGVSDSAVDPAVLAPEAGLSSDSGLDRIPVRTLDRVGPKIAERLERLGIRTVQDLLFHLPLRYQDRTRLTPLVEIAPGVETWVEGEILESGIGLGRRRSLKVWIGDALGAGLLLRFFYFSPQQAAALKPGERVRCYGEVRQGPQSLEMVHPEYRLLRAGADEPIAACLTPIYPSTEGLQQTSWRGLTDQALALMERTAPAERLPPEILDPLGLPTLTEALAFLHRPPLGTPLQELTEGRHPAFARLAFEELVAHQMSLRRMRLEQRRVSAPVLGGDGGLRERLRASLPFRLTASQERVVAEIAADLAQPRPMQRLLQGDVGAGKTVVAALAALQALESGCQAALMAPTELLAEQHQRSLSGWLGALGIEPVWLAGRHKGREREERLAAIASGAAPIVVGTHALLQDDVVFQDLGLVIIDEQHRFGVHQRMKLREKGGGEDGAPHQLIMTATPIPRSLAMTLYADLDLSVIDGLPPGRTPIVTRAVPDTRRDEVIERVRQACLAGRQAYWVCTLIEESEVLECQAAEDTARQLSECLEGLRVGLVHGRLKSQDRDALMAEFASGALDLLVATTVIEVGVDVPNASLMIIENPERLGLAQLHQLRGRVGRGSVESHCLLLYHAPLSAIARERLGIIRDSTSGFEIAERDLAIRGAGEVLGTRQTGSIQFRIADPLRDQPLIAEAQRAADRLLVGYPELITPLIDRWLGEREHYGGV</sequence>
<dbReference type="OrthoDB" id="9804325at2"/>
<dbReference type="InterPro" id="IPR014001">
    <property type="entry name" value="Helicase_ATP-bd"/>
</dbReference>
<gene>
    <name evidence="18" type="primary">recG</name>
    <name evidence="18" type="ORF">GJ668_13830</name>
</gene>
<keyword evidence="6 15" id="KW-0347">Helicase</keyword>
<dbReference type="PANTHER" id="PTHR47964:SF1">
    <property type="entry name" value="ATP-DEPENDENT DNA HELICASE HOMOLOG RECG, CHLOROPLASTIC"/>
    <property type="match status" value="1"/>
</dbReference>
<dbReference type="CDD" id="cd18811">
    <property type="entry name" value="SF2_C_RecG"/>
    <property type="match status" value="1"/>
</dbReference>
<name>A0A6N8EIK5_9GAMM</name>
<dbReference type="GO" id="GO:0006310">
    <property type="term" value="P:DNA recombination"/>
    <property type="evidence" value="ECO:0007669"/>
    <property type="project" value="UniProtKB-UniRule"/>
</dbReference>
<dbReference type="Gene3D" id="1.10.150.20">
    <property type="entry name" value="5' to 3' exonuclease, C-terminal subdomain"/>
    <property type="match status" value="1"/>
</dbReference>
<dbReference type="InterPro" id="IPR011545">
    <property type="entry name" value="DEAD/DEAH_box_helicase_dom"/>
</dbReference>